<protein>
    <recommendedName>
        <fullName evidence="3">Secreted protein</fullName>
    </recommendedName>
</protein>
<name>A0ABP1PWT9_9HEXA</name>
<organism evidence="1 2">
    <name type="scientific">Orchesella dallaii</name>
    <dbReference type="NCBI Taxonomy" id="48710"/>
    <lineage>
        <taxon>Eukaryota</taxon>
        <taxon>Metazoa</taxon>
        <taxon>Ecdysozoa</taxon>
        <taxon>Arthropoda</taxon>
        <taxon>Hexapoda</taxon>
        <taxon>Collembola</taxon>
        <taxon>Entomobryomorpha</taxon>
        <taxon>Entomobryoidea</taxon>
        <taxon>Orchesellidae</taxon>
        <taxon>Orchesellinae</taxon>
        <taxon>Orchesella</taxon>
    </lineage>
</organism>
<comment type="caution">
    <text evidence="1">The sequence shown here is derived from an EMBL/GenBank/DDBJ whole genome shotgun (WGS) entry which is preliminary data.</text>
</comment>
<evidence type="ECO:0000313" key="2">
    <source>
        <dbReference type="Proteomes" id="UP001642540"/>
    </source>
</evidence>
<proteinExistence type="predicted"/>
<keyword evidence="2" id="KW-1185">Reference proteome</keyword>
<gene>
    <name evidence="1" type="ORF">ODALV1_LOCUS3577</name>
</gene>
<dbReference type="EMBL" id="CAXLJM020000012">
    <property type="protein sequence ID" value="CAL8076751.1"/>
    <property type="molecule type" value="Genomic_DNA"/>
</dbReference>
<sequence length="93" mass="9715">MSALAAGSAGSVTSLTILPLTSLSVKTVSLPSLSVLIVLFRLCDKSVCSNSGGGTRLGLMEDSGERKSRFHQLRSRVGILGTPVTENRCSGFM</sequence>
<evidence type="ECO:0008006" key="3">
    <source>
        <dbReference type="Google" id="ProtNLM"/>
    </source>
</evidence>
<accession>A0ABP1PWT9</accession>
<reference evidence="1 2" key="1">
    <citation type="submission" date="2024-08" db="EMBL/GenBank/DDBJ databases">
        <authorList>
            <person name="Cucini C."/>
            <person name="Frati F."/>
        </authorList>
    </citation>
    <scope>NUCLEOTIDE SEQUENCE [LARGE SCALE GENOMIC DNA]</scope>
</reference>
<evidence type="ECO:0000313" key="1">
    <source>
        <dbReference type="EMBL" id="CAL8076751.1"/>
    </source>
</evidence>
<dbReference type="Proteomes" id="UP001642540">
    <property type="component" value="Unassembled WGS sequence"/>
</dbReference>